<sequence>MLDPRGSRFVAAVTSVVLALVIVLSSGWLALAQTVVFGIGAASVWYAPYGWLYRKIVARRIGPPPPMREPSQPVRFAQGLGFVLMAVATFGYLVGVPTVGMVATTVAFAAAFAKAVTGLSLGCEVYLLLRRLHVRV</sequence>
<reference evidence="3 4" key="1">
    <citation type="submission" date="2020-03" db="EMBL/GenBank/DDBJ databases">
        <title>WGS of the type strain of Planosporangium spp.</title>
        <authorList>
            <person name="Thawai C."/>
        </authorList>
    </citation>
    <scope>NUCLEOTIDE SEQUENCE [LARGE SCALE GENOMIC DNA]</scope>
    <source>
        <strain evidence="3 4">TBRC 5610</strain>
    </source>
</reference>
<protein>
    <submittedName>
        <fullName evidence="3">DUF4395 domain-containing protein</fullName>
    </submittedName>
</protein>
<evidence type="ECO:0000313" key="3">
    <source>
        <dbReference type="EMBL" id="NJC69684.1"/>
    </source>
</evidence>
<feature type="transmembrane region" description="Helical" evidence="1">
    <location>
        <begin position="106"/>
        <end position="129"/>
    </location>
</feature>
<name>A0ABX0XWP4_9ACTN</name>
<evidence type="ECO:0000256" key="1">
    <source>
        <dbReference type="SAM" id="Phobius"/>
    </source>
</evidence>
<dbReference type="RefSeq" id="WP_167924594.1">
    <property type="nucleotide sequence ID" value="NZ_JAATVY010000004.1"/>
</dbReference>
<comment type="caution">
    <text evidence="3">The sequence shown here is derived from an EMBL/GenBank/DDBJ whole genome shotgun (WGS) entry which is preliminary data.</text>
</comment>
<keyword evidence="4" id="KW-1185">Reference proteome</keyword>
<dbReference type="Pfam" id="PF14340">
    <property type="entry name" value="DUF4395"/>
    <property type="match status" value="1"/>
</dbReference>
<gene>
    <name evidence="3" type="ORF">HC031_08120</name>
</gene>
<evidence type="ECO:0000313" key="4">
    <source>
        <dbReference type="Proteomes" id="UP000722989"/>
    </source>
</evidence>
<accession>A0ABX0XWP4</accession>
<dbReference type="InterPro" id="IPR025508">
    <property type="entry name" value="DUF4395"/>
</dbReference>
<feature type="domain" description="DUF4395" evidence="2">
    <location>
        <begin position="3"/>
        <end position="131"/>
    </location>
</feature>
<evidence type="ECO:0000259" key="2">
    <source>
        <dbReference type="Pfam" id="PF14340"/>
    </source>
</evidence>
<keyword evidence="1" id="KW-0812">Transmembrane</keyword>
<dbReference type="EMBL" id="JAATVY010000004">
    <property type="protein sequence ID" value="NJC69684.1"/>
    <property type="molecule type" value="Genomic_DNA"/>
</dbReference>
<keyword evidence="1" id="KW-0472">Membrane</keyword>
<dbReference type="Proteomes" id="UP000722989">
    <property type="component" value="Unassembled WGS sequence"/>
</dbReference>
<dbReference type="PIRSF" id="PIRSF030042">
    <property type="entry name" value="UCP030042"/>
    <property type="match status" value="1"/>
</dbReference>
<feature type="transmembrane region" description="Helical" evidence="1">
    <location>
        <begin position="9"/>
        <end position="29"/>
    </location>
</feature>
<keyword evidence="1" id="KW-1133">Transmembrane helix</keyword>
<organism evidence="3 4">
    <name type="scientific">Planosporangium thailandense</name>
    <dbReference type="NCBI Taxonomy" id="765197"/>
    <lineage>
        <taxon>Bacteria</taxon>
        <taxon>Bacillati</taxon>
        <taxon>Actinomycetota</taxon>
        <taxon>Actinomycetes</taxon>
        <taxon>Micromonosporales</taxon>
        <taxon>Micromonosporaceae</taxon>
        <taxon>Planosporangium</taxon>
    </lineage>
</organism>
<proteinExistence type="predicted"/>
<feature type="transmembrane region" description="Helical" evidence="1">
    <location>
        <begin position="74"/>
        <end position="94"/>
    </location>
</feature>
<feature type="transmembrane region" description="Helical" evidence="1">
    <location>
        <begin position="35"/>
        <end position="53"/>
    </location>
</feature>
<dbReference type="InterPro" id="IPR016942">
    <property type="entry name" value="UCP030042"/>
</dbReference>